<evidence type="ECO:0000256" key="1">
    <source>
        <dbReference type="SAM" id="SignalP"/>
    </source>
</evidence>
<name>A0A832DIW6_9BACT</name>
<dbReference type="NCBIfam" id="NF038128">
    <property type="entry name" value="choice_anch_J"/>
    <property type="match status" value="1"/>
</dbReference>
<dbReference type="AlphaFoldDB" id="A0A832DIW6"/>
<dbReference type="Gene3D" id="2.60.40.10">
    <property type="entry name" value="Immunoglobulins"/>
    <property type="match status" value="1"/>
</dbReference>
<comment type="caution">
    <text evidence="4">The sequence shown here is derived from an EMBL/GenBank/DDBJ whole genome shotgun (WGS) entry which is preliminary data.</text>
</comment>
<feature type="domain" description="Cleaved adhesin" evidence="2">
    <location>
        <begin position="56"/>
        <end position="201"/>
    </location>
</feature>
<protein>
    <submittedName>
        <fullName evidence="4">T9SS type A sorting domain-containing protein</fullName>
    </submittedName>
</protein>
<keyword evidence="1" id="KW-0732">Signal</keyword>
<dbReference type="InterPro" id="IPR013783">
    <property type="entry name" value="Ig-like_fold"/>
</dbReference>
<proteinExistence type="predicted"/>
<dbReference type="EMBL" id="DSVI01000004">
    <property type="protein sequence ID" value="HGT46880.1"/>
    <property type="molecule type" value="Genomic_DNA"/>
</dbReference>
<feature type="chain" id="PRO_5032765077" evidence="1">
    <location>
        <begin position="21"/>
        <end position="395"/>
    </location>
</feature>
<dbReference type="Pfam" id="PF07675">
    <property type="entry name" value="Cleaved_Adhesin"/>
    <property type="match status" value="1"/>
</dbReference>
<evidence type="ECO:0000259" key="3">
    <source>
        <dbReference type="Pfam" id="PF18962"/>
    </source>
</evidence>
<dbReference type="Pfam" id="PF18962">
    <property type="entry name" value="Por_Secre_tail"/>
    <property type="match status" value="1"/>
</dbReference>
<evidence type="ECO:0000313" key="4">
    <source>
        <dbReference type="EMBL" id="HGT46880.1"/>
    </source>
</evidence>
<dbReference type="InterPro" id="IPR011628">
    <property type="entry name" value="Cleaved_adhesin"/>
</dbReference>
<gene>
    <name evidence="4" type="ORF">ENS56_02475</name>
</gene>
<dbReference type="InterPro" id="IPR026444">
    <property type="entry name" value="Secre_tail"/>
</dbReference>
<dbReference type="Gene3D" id="2.60.120.200">
    <property type="match status" value="1"/>
</dbReference>
<dbReference type="NCBIfam" id="TIGR04183">
    <property type="entry name" value="Por_Secre_tail"/>
    <property type="match status" value="1"/>
</dbReference>
<accession>A0A832DIW6</accession>
<feature type="domain" description="Secretion system C-terminal sorting" evidence="3">
    <location>
        <begin position="312"/>
        <end position="379"/>
    </location>
</feature>
<sequence length="395" mass="44088">MKKILKFLILILFVSAVAYSQDDLLTQEQKKYLDQFGNPTPAENIPTRTNGIIKWSEGFEDVTFPPAGWNVYNVDAGTQQWARYTTTPIFGTASAAVRWESSTLTNDDWLVTPQFLVDNADTLKFWAKMQSTSFIDSCQIYYSTTGGTPPAGYNYITTVVPTITPALYQVDLSALAGQSIYIAFRYYALDEFRLYLDSVYVENSIIPVELTSFAANVSGNDVKLVWKTATETNNSGFEIQRSNGGEFKTIDFVNGHGTTTQPQTYNYTDKNLQSGKYSYRLKQIDFDGKSEYSSVIEVEIFGPKEFSLAQNYPNPFNPATTINFSLATDSKVTLKVFNILGQELMTLLNGNFTAGNHKIDFDGSSLNSGVYMYRIDATGADGKTFSAVKKMILNK</sequence>
<feature type="signal peptide" evidence="1">
    <location>
        <begin position="1"/>
        <end position="20"/>
    </location>
</feature>
<dbReference type="Gene3D" id="2.60.40.4070">
    <property type="match status" value="1"/>
</dbReference>
<evidence type="ECO:0000259" key="2">
    <source>
        <dbReference type="Pfam" id="PF07675"/>
    </source>
</evidence>
<reference evidence="4" key="1">
    <citation type="journal article" date="2020" name="mSystems">
        <title>Genome- and Community-Level Interaction Insights into Carbon Utilization and Element Cycling Functions of Hydrothermarchaeota in Hydrothermal Sediment.</title>
        <authorList>
            <person name="Zhou Z."/>
            <person name="Liu Y."/>
            <person name="Xu W."/>
            <person name="Pan J."/>
            <person name="Luo Z.H."/>
            <person name="Li M."/>
        </authorList>
    </citation>
    <scope>NUCLEOTIDE SEQUENCE [LARGE SCALE GENOMIC DNA]</scope>
    <source>
        <strain evidence="4">SpSt-500</strain>
    </source>
</reference>
<organism evidence="4">
    <name type="scientific">Ignavibacterium album</name>
    <dbReference type="NCBI Taxonomy" id="591197"/>
    <lineage>
        <taxon>Bacteria</taxon>
        <taxon>Pseudomonadati</taxon>
        <taxon>Ignavibacteriota</taxon>
        <taxon>Ignavibacteria</taxon>
        <taxon>Ignavibacteriales</taxon>
        <taxon>Ignavibacteriaceae</taxon>
        <taxon>Ignavibacterium</taxon>
    </lineage>
</organism>